<dbReference type="AlphaFoldDB" id="A0A921NPN9"/>
<dbReference type="EMBL" id="APKE01000035">
    <property type="protein sequence ID" value="KAF0674840.1"/>
    <property type="molecule type" value="Genomic_DNA"/>
</dbReference>
<evidence type="ECO:0000313" key="3">
    <source>
        <dbReference type="Proteomes" id="UP000698242"/>
    </source>
</evidence>
<dbReference type="Proteomes" id="UP000698242">
    <property type="component" value="Unassembled WGS sequence"/>
</dbReference>
<dbReference type="InterPro" id="IPR006083">
    <property type="entry name" value="PRK/URK"/>
</dbReference>
<sequence length="200" mass="21876">MTDLAARIAALPPGRRHLVALAGPPAAGKSYRAERITRALADKGRVASVLPMDGFHLDDAILERRGLRARKGAPETFDLAGLRRCLEAIHAGGEVIHPVFDRAREIAIAGAGEIPAQCELVIVEGNYLLLDRPGWRDLAGLWSLSIRLAPPRDEIERRLCARWEQHGYDECAARAKLEGNDLPNARLVLRCSLAADITLE</sequence>
<dbReference type="InterPro" id="IPR027417">
    <property type="entry name" value="P-loop_NTPase"/>
</dbReference>
<evidence type="ECO:0000259" key="1">
    <source>
        <dbReference type="Pfam" id="PF00485"/>
    </source>
</evidence>
<dbReference type="PANTHER" id="PTHR10285">
    <property type="entry name" value="URIDINE KINASE"/>
    <property type="match status" value="1"/>
</dbReference>
<dbReference type="EC" id="2.7.1.4" evidence="2"/>
<dbReference type="NCBIfam" id="NF006746">
    <property type="entry name" value="PRK09270.1-5"/>
    <property type="match status" value="1"/>
</dbReference>
<dbReference type="SUPFAM" id="SSF52540">
    <property type="entry name" value="P-loop containing nucleoside triphosphate hydrolases"/>
    <property type="match status" value="1"/>
</dbReference>
<proteinExistence type="predicted"/>
<gene>
    <name evidence="2" type="ORF">PMES_02916</name>
</gene>
<comment type="caution">
    <text evidence="2">The sequence shown here is derived from an EMBL/GenBank/DDBJ whole genome shotgun (WGS) entry which is preliminary data.</text>
</comment>
<name>A0A921NPN9_9RHOB</name>
<dbReference type="Gene3D" id="3.40.50.300">
    <property type="entry name" value="P-loop containing nucleotide triphosphate hydrolases"/>
    <property type="match status" value="1"/>
</dbReference>
<keyword evidence="3" id="KW-1185">Reference proteome</keyword>
<keyword evidence="2" id="KW-0808">Transferase</keyword>
<reference evidence="2" key="1">
    <citation type="submission" date="2013-03" db="EMBL/GenBank/DDBJ databases">
        <title>Genome Sequence of the Profundibacterium mesophilum strain KAUST100406-0324T from Red Sea, a novel genus in the family Rhodobacteraceae.</title>
        <authorList>
            <person name="Essack M."/>
            <person name="Alam I."/>
            <person name="Lafi F."/>
            <person name="Alawi W."/>
            <person name="Kamanu F."/>
            <person name="Al-Suwailem A."/>
            <person name="Lee O.O."/>
            <person name="Xu Y."/>
            <person name="Bajic V."/>
            <person name="Qian P.-Y."/>
            <person name="Archer J."/>
        </authorList>
    </citation>
    <scope>NUCLEOTIDE SEQUENCE</scope>
    <source>
        <strain evidence="2">KAUST100406-0324</strain>
    </source>
</reference>
<dbReference type="GO" id="GO:0008865">
    <property type="term" value="F:fructokinase activity"/>
    <property type="evidence" value="ECO:0007669"/>
    <property type="project" value="UniProtKB-EC"/>
</dbReference>
<dbReference type="OrthoDB" id="1550976at2"/>
<dbReference type="GO" id="GO:0005524">
    <property type="term" value="F:ATP binding"/>
    <property type="evidence" value="ECO:0007669"/>
    <property type="project" value="InterPro"/>
</dbReference>
<dbReference type="Pfam" id="PF00485">
    <property type="entry name" value="PRK"/>
    <property type="match status" value="1"/>
</dbReference>
<evidence type="ECO:0000313" key="2">
    <source>
        <dbReference type="EMBL" id="KAF0674840.1"/>
    </source>
</evidence>
<dbReference type="RefSeq" id="WP_159966424.1">
    <property type="nucleotide sequence ID" value="NZ_APKE01000035.1"/>
</dbReference>
<organism evidence="2 3">
    <name type="scientific">Profundibacterium mesophilum KAUST100406-0324</name>
    <dbReference type="NCBI Taxonomy" id="1037889"/>
    <lineage>
        <taxon>Bacteria</taxon>
        <taxon>Pseudomonadati</taxon>
        <taxon>Pseudomonadota</taxon>
        <taxon>Alphaproteobacteria</taxon>
        <taxon>Rhodobacterales</taxon>
        <taxon>Roseobacteraceae</taxon>
        <taxon>Profundibacterium</taxon>
    </lineage>
</organism>
<accession>A0A921NPN9</accession>
<feature type="domain" description="Phosphoribulokinase/uridine kinase" evidence="1">
    <location>
        <begin position="19"/>
        <end position="170"/>
    </location>
</feature>
<protein>
    <submittedName>
        <fullName evidence="2">Fructokinase</fullName>
        <ecNumber evidence="2">2.7.1.4</ecNumber>
    </submittedName>
</protein>